<keyword evidence="1 9" id="KW-0963">Cytoplasm</keyword>
<keyword evidence="6 9" id="KW-0648">Protein biosynthesis</keyword>
<comment type="similarity">
    <text evidence="9">Belongs to the class-I aminoacyl-tRNA synthetase family. TyrS type 2 subfamily.</text>
</comment>
<evidence type="ECO:0000256" key="9">
    <source>
        <dbReference type="HAMAP-Rule" id="MF_02007"/>
    </source>
</evidence>
<dbReference type="InterPro" id="IPR001412">
    <property type="entry name" value="aa-tRNA-synth_I_CS"/>
</dbReference>
<sequence>MGIPALPLVWTSHAGTRTAPRPFSCHRSFQEPLPVPADKDTTDIESALDLIGRGADEILKADELATRLQSGRPLRIKAGFDPTAPDLHLGHTVLLNKLRQFQDLGHQVIFLIGDFTGMIGDPSGKNVTRKPLTREDVLANAETYADQVFKVLDRERTEVRFNSEWFGQMSAADMIRLAGQHTVARMLERDDFAKRYAAQQSIAIHEFLYPLVQGYDSVALKADVELGGTDQKFNLLMGRGLQEQHGQPPQIVLTMPLLEGLDGVQKMSKSLGNYIGINEPAIEIVTKTMKIDDVLMWRWIELLSFDISLSEMETLKQEIAGGALNPRDLKLRLARELAARFHDEAAADLAVAGWNAAVRGQGDTTQLPLNDLAVPAEGLRIAALLTAAGLTPSNSEANRKLKEKAVRIDGEVMTDAQQVFAPGFEGVLAVGKRTFSRVRLVEG</sequence>
<evidence type="ECO:0000313" key="11">
    <source>
        <dbReference type="EMBL" id="QOW22211.1"/>
    </source>
</evidence>
<evidence type="ECO:0000256" key="2">
    <source>
        <dbReference type="ARBA" id="ARBA00022598"/>
    </source>
</evidence>
<evidence type="ECO:0000256" key="10">
    <source>
        <dbReference type="PROSITE-ProRule" id="PRU00182"/>
    </source>
</evidence>
<dbReference type="InterPro" id="IPR002305">
    <property type="entry name" value="aa-tRNA-synth_Ic"/>
</dbReference>
<dbReference type="SUPFAM" id="SSF52374">
    <property type="entry name" value="Nucleotidylyl transferase"/>
    <property type="match status" value="1"/>
</dbReference>
<reference evidence="11 12" key="1">
    <citation type="submission" date="2020-10" db="EMBL/GenBank/DDBJ databases">
        <title>complete genome sequencing of Lysobacter sp. H23M41.</title>
        <authorList>
            <person name="Bae J.-W."/>
            <person name="Lee S.-Y."/>
        </authorList>
    </citation>
    <scope>NUCLEOTIDE SEQUENCE [LARGE SCALE GENOMIC DNA]</scope>
    <source>
        <strain evidence="11 12">H23M41</strain>
    </source>
</reference>
<keyword evidence="7 9" id="KW-0030">Aminoacyl-tRNA synthetase</keyword>
<evidence type="ECO:0000256" key="3">
    <source>
        <dbReference type="ARBA" id="ARBA00022741"/>
    </source>
</evidence>
<protein>
    <recommendedName>
        <fullName evidence="9">Tyrosine--tRNA ligase</fullName>
        <ecNumber evidence="9">6.1.1.1</ecNumber>
    </recommendedName>
    <alternativeName>
        <fullName evidence="9">Tyrosyl-tRNA synthetase</fullName>
        <shortName evidence="9">TyrRS</shortName>
    </alternativeName>
</protein>
<accession>A0A7S6UKZ5</accession>
<dbReference type="PRINTS" id="PR01040">
    <property type="entry name" value="TRNASYNTHTYR"/>
</dbReference>
<proteinExistence type="inferred from homology"/>
<evidence type="ECO:0000313" key="12">
    <source>
        <dbReference type="Proteomes" id="UP000593932"/>
    </source>
</evidence>
<dbReference type="InterPro" id="IPR036986">
    <property type="entry name" value="S4_RNA-bd_sf"/>
</dbReference>
<dbReference type="GO" id="GO:0004831">
    <property type="term" value="F:tyrosine-tRNA ligase activity"/>
    <property type="evidence" value="ECO:0007669"/>
    <property type="project" value="UniProtKB-EC"/>
</dbReference>
<dbReference type="InterPro" id="IPR024088">
    <property type="entry name" value="Tyr-tRNA-ligase_bac-type"/>
</dbReference>
<dbReference type="Proteomes" id="UP000593932">
    <property type="component" value="Chromosome"/>
</dbReference>
<dbReference type="PANTHER" id="PTHR11766:SF1">
    <property type="entry name" value="TYROSINE--TRNA LIGASE"/>
    <property type="match status" value="1"/>
</dbReference>
<dbReference type="Gene3D" id="3.40.50.620">
    <property type="entry name" value="HUPs"/>
    <property type="match status" value="1"/>
</dbReference>
<keyword evidence="2 9" id="KW-0436">Ligase</keyword>
<keyword evidence="3 9" id="KW-0547">Nucleotide-binding</keyword>
<evidence type="ECO:0000256" key="1">
    <source>
        <dbReference type="ARBA" id="ARBA00022490"/>
    </source>
</evidence>
<dbReference type="EC" id="6.1.1.1" evidence="9"/>
<dbReference type="PROSITE" id="PS50889">
    <property type="entry name" value="S4"/>
    <property type="match status" value="1"/>
</dbReference>
<dbReference type="PANTHER" id="PTHR11766">
    <property type="entry name" value="TYROSYL-TRNA SYNTHETASE"/>
    <property type="match status" value="1"/>
</dbReference>
<comment type="subunit">
    <text evidence="9">Homodimer.</text>
</comment>
<name>A0A7S6UKZ5_9GAMM</name>
<dbReference type="InterPro" id="IPR002307">
    <property type="entry name" value="Tyr-tRNA-ligase"/>
</dbReference>
<organism evidence="11 12">
    <name type="scientific">Novilysobacter avium</name>
    <dbReference type="NCBI Taxonomy" id="2781023"/>
    <lineage>
        <taxon>Bacteria</taxon>
        <taxon>Pseudomonadati</taxon>
        <taxon>Pseudomonadota</taxon>
        <taxon>Gammaproteobacteria</taxon>
        <taxon>Lysobacterales</taxon>
        <taxon>Lysobacteraceae</taxon>
        <taxon>Novilysobacter</taxon>
    </lineage>
</organism>
<dbReference type="Gene3D" id="1.10.240.10">
    <property type="entry name" value="Tyrosyl-Transfer RNA Synthetase"/>
    <property type="match status" value="1"/>
</dbReference>
<evidence type="ECO:0000256" key="6">
    <source>
        <dbReference type="ARBA" id="ARBA00022917"/>
    </source>
</evidence>
<dbReference type="InterPro" id="IPR014729">
    <property type="entry name" value="Rossmann-like_a/b/a_fold"/>
</dbReference>
<feature type="short sequence motif" description="'KMSKS' region" evidence="9">
    <location>
        <begin position="266"/>
        <end position="270"/>
    </location>
</feature>
<dbReference type="SUPFAM" id="SSF55174">
    <property type="entry name" value="Alpha-L RNA-binding motif"/>
    <property type="match status" value="1"/>
</dbReference>
<evidence type="ECO:0000256" key="5">
    <source>
        <dbReference type="ARBA" id="ARBA00022884"/>
    </source>
</evidence>
<comment type="catalytic activity">
    <reaction evidence="8 9">
        <text>tRNA(Tyr) + L-tyrosine + ATP = L-tyrosyl-tRNA(Tyr) + AMP + diphosphate + H(+)</text>
        <dbReference type="Rhea" id="RHEA:10220"/>
        <dbReference type="Rhea" id="RHEA-COMP:9706"/>
        <dbReference type="Rhea" id="RHEA-COMP:9707"/>
        <dbReference type="ChEBI" id="CHEBI:15378"/>
        <dbReference type="ChEBI" id="CHEBI:30616"/>
        <dbReference type="ChEBI" id="CHEBI:33019"/>
        <dbReference type="ChEBI" id="CHEBI:58315"/>
        <dbReference type="ChEBI" id="CHEBI:78442"/>
        <dbReference type="ChEBI" id="CHEBI:78536"/>
        <dbReference type="ChEBI" id="CHEBI:456215"/>
        <dbReference type="EC" id="6.1.1.1"/>
    </reaction>
</comment>
<dbReference type="Pfam" id="PF00579">
    <property type="entry name" value="tRNA-synt_1b"/>
    <property type="match status" value="1"/>
</dbReference>
<dbReference type="CDD" id="cd00805">
    <property type="entry name" value="TyrRS_core"/>
    <property type="match status" value="1"/>
</dbReference>
<dbReference type="InterPro" id="IPR024108">
    <property type="entry name" value="Tyr-tRNA-ligase_bac_2"/>
</dbReference>
<dbReference type="Gene3D" id="3.10.290.10">
    <property type="entry name" value="RNA-binding S4 domain"/>
    <property type="match status" value="1"/>
</dbReference>
<dbReference type="NCBIfam" id="TIGR00234">
    <property type="entry name" value="tyrS"/>
    <property type="match status" value="1"/>
</dbReference>
<dbReference type="PROSITE" id="PS00178">
    <property type="entry name" value="AA_TRNA_LIGASE_I"/>
    <property type="match status" value="1"/>
</dbReference>
<dbReference type="CDD" id="cd00165">
    <property type="entry name" value="S4"/>
    <property type="match status" value="1"/>
</dbReference>
<evidence type="ECO:0000256" key="4">
    <source>
        <dbReference type="ARBA" id="ARBA00022840"/>
    </source>
</evidence>
<comment type="subcellular location">
    <subcellularLocation>
        <location evidence="9">Cytoplasm</location>
    </subcellularLocation>
</comment>
<evidence type="ECO:0000256" key="7">
    <source>
        <dbReference type="ARBA" id="ARBA00023146"/>
    </source>
</evidence>
<feature type="short sequence motif" description="'HIGH' region" evidence="9">
    <location>
        <begin position="82"/>
        <end position="91"/>
    </location>
</feature>
<evidence type="ECO:0000256" key="8">
    <source>
        <dbReference type="ARBA" id="ARBA00048248"/>
    </source>
</evidence>
<keyword evidence="5 10" id="KW-0694">RNA-binding</keyword>
<comment type="function">
    <text evidence="9">Catalyzes the attachment of tyrosine to tRNA(Tyr) in a two-step reaction: tyrosine is first activated by ATP to form Tyr-AMP and then transferred to the acceptor end of tRNA(Tyr).</text>
</comment>
<gene>
    <name evidence="9" type="primary">tyrS</name>
    <name evidence="11" type="ORF">INQ42_00855</name>
</gene>
<dbReference type="EMBL" id="CP063657">
    <property type="protein sequence ID" value="QOW22211.1"/>
    <property type="molecule type" value="Genomic_DNA"/>
</dbReference>
<keyword evidence="12" id="KW-1185">Reference proteome</keyword>
<feature type="binding site" evidence="9">
    <location>
        <position position="269"/>
    </location>
    <ligand>
        <name>ATP</name>
        <dbReference type="ChEBI" id="CHEBI:30616"/>
    </ligand>
</feature>
<keyword evidence="4 9" id="KW-0067">ATP-binding</keyword>
<dbReference type="HAMAP" id="MF_02007">
    <property type="entry name" value="Tyr_tRNA_synth_type2"/>
    <property type="match status" value="1"/>
</dbReference>